<keyword evidence="1" id="KW-0784">Thiamine biosynthesis</keyword>
<evidence type="ECO:0000313" key="4">
    <source>
        <dbReference type="Proteomes" id="UP001501599"/>
    </source>
</evidence>
<keyword evidence="1" id="KW-0067">ATP-binding</keyword>
<dbReference type="InterPro" id="IPR016188">
    <property type="entry name" value="PurM-like_N"/>
</dbReference>
<feature type="binding site" evidence="1">
    <location>
        <position position="61"/>
    </location>
    <ligand>
        <name>Mg(2+)</name>
        <dbReference type="ChEBI" id="CHEBI:18420"/>
        <label>2</label>
    </ligand>
</feature>
<feature type="binding site" evidence="1">
    <location>
        <begin position="139"/>
        <end position="140"/>
    </location>
    <ligand>
        <name>ATP</name>
        <dbReference type="ChEBI" id="CHEBI:30616"/>
    </ligand>
</feature>
<feature type="binding site" evidence="1">
    <location>
        <position position="46"/>
    </location>
    <ligand>
        <name>Mg(2+)</name>
        <dbReference type="ChEBI" id="CHEBI:18420"/>
        <label>4</label>
    </ligand>
</feature>
<dbReference type="HAMAP" id="MF_02128">
    <property type="entry name" value="TMP_kinase"/>
    <property type="match status" value="1"/>
</dbReference>
<feature type="binding site" evidence="1">
    <location>
        <position position="60"/>
    </location>
    <ligand>
        <name>Mg(2+)</name>
        <dbReference type="ChEBI" id="CHEBI:18420"/>
        <label>1</label>
    </ligand>
</feature>
<dbReference type="Pfam" id="PF00586">
    <property type="entry name" value="AIRS"/>
    <property type="match status" value="1"/>
</dbReference>
<comment type="caution">
    <text evidence="1">Lacks conserved residue(s) required for the propagation of feature annotation.</text>
</comment>
<feature type="binding site" evidence="1">
    <location>
        <position position="46"/>
    </location>
    <ligand>
        <name>Mg(2+)</name>
        <dbReference type="ChEBI" id="CHEBI:18420"/>
        <label>3</label>
    </ligand>
</feature>
<keyword evidence="1" id="KW-0479">Metal-binding</keyword>
<feature type="binding site" evidence="1">
    <location>
        <position position="90"/>
    </location>
    <ligand>
        <name>Mg(2+)</name>
        <dbReference type="ChEBI" id="CHEBI:18420"/>
        <label>2</label>
    </ligand>
</feature>
<comment type="catalytic activity">
    <reaction evidence="1">
        <text>thiamine phosphate + ATP = thiamine diphosphate + ADP</text>
        <dbReference type="Rhea" id="RHEA:15913"/>
        <dbReference type="ChEBI" id="CHEBI:30616"/>
        <dbReference type="ChEBI" id="CHEBI:37575"/>
        <dbReference type="ChEBI" id="CHEBI:58937"/>
        <dbReference type="ChEBI" id="CHEBI:456216"/>
        <dbReference type="EC" id="2.7.4.16"/>
    </reaction>
</comment>
<protein>
    <recommendedName>
        <fullName evidence="1">Thiamine-monophosphate kinase</fullName>
        <shortName evidence="1">TMP kinase</shortName>
        <shortName evidence="1">Thiamine-phosphate kinase</shortName>
        <ecNumber evidence="1">2.7.4.16</ecNumber>
    </recommendedName>
</protein>
<feature type="binding site" evidence="1">
    <location>
        <position position="245"/>
    </location>
    <ligand>
        <name>Mg(2+)</name>
        <dbReference type="ChEBI" id="CHEBI:18420"/>
        <label>5</label>
    </ligand>
</feature>
<sequence>MPATDVSTLAAPADATVAQVGERGALARILPRLPVGASTIVGPGDDAAVVRADGAFVVTTDTMLEGPDFRAAWSTWRDLGAKAVATNLADVAAMGARPTALVVALAVPGATPVADLESFADGLAEAVQVLAPGCGVVGGDLTTSERAVIAVTAFGSLDGRRPVLRSGAQAGDVVVVAGDLGSAGEGIALLFAHAIVDGVEDAESARALRREHPRALEAQLAPVPPIGLGTVLADAGATAMLDVSDALALDASRIAAASGVRIALRSAPLRGFAAPLEHVLHGGEDHALLATLPEDAELPEGVLVIGVVEDGAGVTLDGEPLPDRGWDPFAT</sequence>
<keyword evidence="1" id="KW-0547">Nucleotide-binding</keyword>
<dbReference type="InterPro" id="IPR006283">
    <property type="entry name" value="ThiL-like"/>
</dbReference>
<evidence type="ECO:0000259" key="2">
    <source>
        <dbReference type="Pfam" id="PF00586"/>
    </source>
</evidence>
<feature type="binding site" evidence="1">
    <location>
        <position position="68"/>
    </location>
    <ligand>
        <name>substrate</name>
    </ligand>
</feature>
<comment type="similarity">
    <text evidence="1">Belongs to the thiamine-monophosphate kinase family.</text>
</comment>
<dbReference type="EMBL" id="BAAAQT010000006">
    <property type="protein sequence ID" value="GAA2174315.1"/>
    <property type="molecule type" value="Genomic_DNA"/>
</dbReference>
<dbReference type="RefSeq" id="WP_344343123.1">
    <property type="nucleotide sequence ID" value="NZ_BAAAQT010000006.1"/>
</dbReference>
<dbReference type="InterPro" id="IPR036921">
    <property type="entry name" value="PurM-like_N_sf"/>
</dbReference>
<accession>A0ABP5MI52</accession>
<dbReference type="Gene3D" id="3.30.1330.10">
    <property type="entry name" value="PurM-like, N-terminal domain"/>
    <property type="match status" value="1"/>
</dbReference>
<dbReference type="NCBIfam" id="TIGR01379">
    <property type="entry name" value="thiL"/>
    <property type="match status" value="1"/>
</dbReference>
<dbReference type="InterPro" id="IPR036676">
    <property type="entry name" value="PurM-like_C_sf"/>
</dbReference>
<proteinExistence type="inferred from homology"/>
<name>A0ABP5MI52_9MICO</name>
<evidence type="ECO:0000256" key="1">
    <source>
        <dbReference type="HAMAP-Rule" id="MF_02128"/>
    </source>
</evidence>
<feature type="binding site" evidence="1">
    <location>
        <position position="90"/>
    </location>
    <ligand>
        <name>Mg(2+)</name>
        <dbReference type="ChEBI" id="CHEBI:18420"/>
        <label>4</label>
    </ligand>
</feature>
<dbReference type="Proteomes" id="UP001501599">
    <property type="component" value="Unassembled WGS sequence"/>
</dbReference>
<keyword evidence="1 3" id="KW-0418">Kinase</keyword>
<comment type="pathway">
    <text evidence="1">Cofactor biosynthesis; thiamine diphosphate biosynthesis; thiamine diphosphate from thiamine phosphate: step 1/1.</text>
</comment>
<organism evidence="3 4">
    <name type="scientific">Agrococcus versicolor</name>
    <dbReference type="NCBI Taxonomy" id="501482"/>
    <lineage>
        <taxon>Bacteria</taxon>
        <taxon>Bacillati</taxon>
        <taxon>Actinomycetota</taxon>
        <taxon>Actinomycetes</taxon>
        <taxon>Micrococcales</taxon>
        <taxon>Microbacteriaceae</taxon>
        <taxon>Agrococcus</taxon>
    </lineage>
</organism>
<feature type="binding site" evidence="1">
    <location>
        <position position="284"/>
    </location>
    <ligand>
        <name>substrate</name>
    </ligand>
</feature>
<dbReference type="Gene3D" id="3.90.650.10">
    <property type="entry name" value="PurM-like C-terminal domain"/>
    <property type="match status" value="1"/>
</dbReference>
<reference evidence="4" key="1">
    <citation type="journal article" date="2019" name="Int. J. Syst. Evol. Microbiol.">
        <title>The Global Catalogue of Microorganisms (GCM) 10K type strain sequencing project: providing services to taxonomists for standard genome sequencing and annotation.</title>
        <authorList>
            <consortium name="The Broad Institute Genomics Platform"/>
            <consortium name="The Broad Institute Genome Sequencing Center for Infectious Disease"/>
            <person name="Wu L."/>
            <person name="Ma J."/>
        </authorList>
    </citation>
    <scope>NUCLEOTIDE SEQUENCE [LARGE SCALE GENOMIC DNA]</scope>
    <source>
        <strain evidence="4">JCM 16026</strain>
    </source>
</reference>
<dbReference type="SUPFAM" id="SSF56042">
    <property type="entry name" value="PurM C-terminal domain-like"/>
    <property type="match status" value="1"/>
</dbReference>
<comment type="function">
    <text evidence="1">Catalyzes the ATP-dependent phosphorylation of thiamine-monophosphate (TMP) to form thiamine-pyrophosphate (TPP), the active form of vitamin B1.</text>
</comment>
<feature type="binding site" evidence="1">
    <location>
        <position position="59"/>
    </location>
    <ligand>
        <name>Mg(2+)</name>
        <dbReference type="ChEBI" id="CHEBI:18420"/>
        <label>4</label>
    </ligand>
</feature>
<feature type="binding site" evidence="1">
    <location>
        <position position="61"/>
    </location>
    <ligand>
        <name>Mg(2+)</name>
        <dbReference type="ChEBI" id="CHEBI:18420"/>
        <label>1</label>
    </ligand>
</feature>
<dbReference type="SUPFAM" id="SSF55326">
    <property type="entry name" value="PurM N-terminal domain-like"/>
    <property type="match status" value="1"/>
</dbReference>
<comment type="miscellaneous">
    <text evidence="1">Reaction mechanism of ThiL seems to utilize a direct, inline transfer of the gamma-phosphate of ATP to TMP rather than a phosphorylated enzyme intermediate.</text>
</comment>
<gene>
    <name evidence="1" type="primary">thiL</name>
    <name evidence="3" type="ORF">GCM10009846_19790</name>
</gene>
<feature type="binding site" evidence="1">
    <location>
        <position position="244"/>
    </location>
    <ligand>
        <name>ATP</name>
        <dbReference type="ChEBI" id="CHEBI:30616"/>
    </ligand>
</feature>
<keyword evidence="1" id="KW-0808">Transferase</keyword>
<feature type="binding site" evidence="1">
    <location>
        <position position="90"/>
    </location>
    <ligand>
        <name>Mg(2+)</name>
        <dbReference type="ChEBI" id="CHEBI:18420"/>
        <label>3</label>
    </ligand>
</feature>
<feature type="binding site" evidence="1">
    <location>
        <position position="165"/>
    </location>
    <ligand>
        <name>ATP</name>
        <dbReference type="ChEBI" id="CHEBI:30616"/>
    </ligand>
</feature>
<dbReference type="EC" id="2.7.4.16" evidence="1"/>
<dbReference type="PIRSF" id="PIRSF005303">
    <property type="entry name" value="Thiam_monoph_kin"/>
    <property type="match status" value="1"/>
</dbReference>
<feature type="binding site" evidence="1">
    <location>
        <position position="242"/>
    </location>
    <ligand>
        <name>Mg(2+)</name>
        <dbReference type="ChEBI" id="CHEBI:18420"/>
        <label>3</label>
    </ligand>
</feature>
<feature type="binding site" evidence="1">
    <location>
        <position position="326"/>
    </location>
    <ligand>
        <name>substrate</name>
    </ligand>
</feature>
<feature type="binding site" evidence="1">
    <location>
        <position position="140"/>
    </location>
    <ligand>
        <name>Mg(2+)</name>
        <dbReference type="ChEBI" id="CHEBI:18420"/>
        <label>1</label>
    </ligand>
</feature>
<dbReference type="GO" id="GO:0016301">
    <property type="term" value="F:kinase activity"/>
    <property type="evidence" value="ECO:0007669"/>
    <property type="project" value="UniProtKB-KW"/>
</dbReference>
<dbReference type="PANTHER" id="PTHR30270">
    <property type="entry name" value="THIAMINE-MONOPHOSPHATE KINASE"/>
    <property type="match status" value="1"/>
</dbReference>
<dbReference type="CDD" id="cd02194">
    <property type="entry name" value="ThiL"/>
    <property type="match status" value="1"/>
</dbReference>
<dbReference type="PANTHER" id="PTHR30270:SF0">
    <property type="entry name" value="THIAMINE-MONOPHOSPHATE KINASE"/>
    <property type="match status" value="1"/>
</dbReference>
<keyword evidence="1" id="KW-0460">Magnesium</keyword>
<comment type="caution">
    <text evidence="3">The sequence shown here is derived from an EMBL/GenBank/DDBJ whole genome shotgun (WGS) entry which is preliminary data.</text>
</comment>
<keyword evidence="4" id="KW-1185">Reference proteome</keyword>
<evidence type="ECO:0000313" key="3">
    <source>
        <dbReference type="EMBL" id="GAA2174315.1"/>
    </source>
</evidence>
<feature type="domain" description="PurM-like N-terminal" evidence="2">
    <location>
        <begin position="44"/>
        <end position="156"/>
    </location>
</feature>